<gene>
    <name evidence="3" type="ORF">ACFSR6_22080</name>
</gene>
<evidence type="ECO:0000313" key="4">
    <source>
        <dbReference type="Proteomes" id="UP001597461"/>
    </source>
</evidence>
<proteinExistence type="predicted"/>
<dbReference type="PANTHER" id="PTHR34220">
    <property type="entry name" value="SENSOR HISTIDINE KINASE YPDA"/>
    <property type="match status" value="1"/>
</dbReference>
<accession>A0ABW5MPU5</accession>
<dbReference type="Pfam" id="PF06580">
    <property type="entry name" value="His_kinase"/>
    <property type="match status" value="1"/>
</dbReference>
<dbReference type="GO" id="GO:0004673">
    <property type="term" value="F:protein histidine kinase activity"/>
    <property type="evidence" value="ECO:0007669"/>
    <property type="project" value="UniProtKB-EC"/>
</dbReference>
<dbReference type="InterPro" id="IPR010559">
    <property type="entry name" value="Sig_transdc_His_kin_internal"/>
</dbReference>
<feature type="domain" description="Signal transduction histidine kinase internal region" evidence="2">
    <location>
        <begin position="173"/>
        <end position="250"/>
    </location>
</feature>
<comment type="caution">
    <text evidence="3">The sequence shown here is derived from an EMBL/GenBank/DDBJ whole genome shotgun (WGS) entry which is preliminary data.</text>
</comment>
<keyword evidence="3" id="KW-0808">Transferase</keyword>
<dbReference type="EMBL" id="JBHULL010000044">
    <property type="protein sequence ID" value="MFD2585202.1"/>
    <property type="molecule type" value="Genomic_DNA"/>
</dbReference>
<keyword evidence="3" id="KW-0418">Kinase</keyword>
<evidence type="ECO:0000256" key="1">
    <source>
        <dbReference type="SAM" id="Phobius"/>
    </source>
</evidence>
<organism evidence="3 4">
    <name type="scientific">Pedobacter vanadiisoli</name>
    <dbReference type="NCBI Taxonomy" id="1761975"/>
    <lineage>
        <taxon>Bacteria</taxon>
        <taxon>Pseudomonadati</taxon>
        <taxon>Bacteroidota</taxon>
        <taxon>Sphingobacteriia</taxon>
        <taxon>Sphingobacteriales</taxon>
        <taxon>Sphingobacteriaceae</taxon>
        <taxon>Pedobacter</taxon>
    </lineage>
</organism>
<sequence length="361" mass="42417">MTLTNKKNSFNKILSWLLDKRLHILIWTIFIFYEAIIVGIFVGRFSAPVTYIIFYSLNIGTFYFHAHVVMFFALKNPSERWWKLPLFILLELAAYITLTVCLDYILIHYTNYSGPIKLIFNAAFFAAPIYRAIYFMCFATSYYFLLNFFKERKKVENLEKQRLNNIIQIAKSENAFLKAQIQPHLLFNTLDFIYQNAKDTSPVAAEAIHSLAEMMRYSVNSNQDKEFILLDEEINQVENLINLHQLRKDHHIQLRFWYDDEIRNVKIIPLVLITLVENMFKHGELLKASHPAEVSLKIENDQLIIETSNLIKAVKDNSGLNSGIENIKKRLAYTYGKNAEFNSFTDSNRYFRVILTIKLNY</sequence>
<keyword evidence="1" id="KW-1133">Transmembrane helix</keyword>
<evidence type="ECO:0000313" key="3">
    <source>
        <dbReference type="EMBL" id="MFD2585202.1"/>
    </source>
</evidence>
<feature type="transmembrane region" description="Helical" evidence="1">
    <location>
        <begin position="49"/>
        <end position="74"/>
    </location>
</feature>
<keyword evidence="1" id="KW-0812">Transmembrane</keyword>
<dbReference type="RefSeq" id="WP_379083068.1">
    <property type="nucleotide sequence ID" value="NZ_JBHULL010000044.1"/>
</dbReference>
<dbReference type="PANTHER" id="PTHR34220:SF7">
    <property type="entry name" value="SENSOR HISTIDINE KINASE YPDA"/>
    <property type="match status" value="1"/>
</dbReference>
<keyword evidence="4" id="KW-1185">Reference proteome</keyword>
<dbReference type="InterPro" id="IPR050640">
    <property type="entry name" value="Bact_2-comp_sensor_kinase"/>
</dbReference>
<keyword evidence="1" id="KW-0472">Membrane</keyword>
<feature type="transmembrane region" description="Helical" evidence="1">
    <location>
        <begin position="119"/>
        <end position="145"/>
    </location>
</feature>
<evidence type="ECO:0000259" key="2">
    <source>
        <dbReference type="Pfam" id="PF06580"/>
    </source>
</evidence>
<feature type="transmembrane region" description="Helical" evidence="1">
    <location>
        <begin position="86"/>
        <end position="107"/>
    </location>
</feature>
<feature type="transmembrane region" description="Helical" evidence="1">
    <location>
        <begin position="21"/>
        <end position="43"/>
    </location>
</feature>
<protein>
    <submittedName>
        <fullName evidence="3">Sensor histidine kinase</fullName>
        <ecNumber evidence="3">2.7.13.3</ecNumber>
    </submittedName>
</protein>
<reference evidence="4" key="1">
    <citation type="journal article" date="2019" name="Int. J. Syst. Evol. Microbiol.">
        <title>The Global Catalogue of Microorganisms (GCM) 10K type strain sequencing project: providing services to taxonomists for standard genome sequencing and annotation.</title>
        <authorList>
            <consortium name="The Broad Institute Genomics Platform"/>
            <consortium name="The Broad Institute Genome Sequencing Center for Infectious Disease"/>
            <person name="Wu L."/>
            <person name="Ma J."/>
        </authorList>
    </citation>
    <scope>NUCLEOTIDE SEQUENCE [LARGE SCALE GENOMIC DNA]</scope>
    <source>
        <strain evidence="4">KCTC 42866</strain>
    </source>
</reference>
<name>A0ABW5MPU5_9SPHI</name>
<dbReference type="Proteomes" id="UP001597461">
    <property type="component" value="Unassembled WGS sequence"/>
</dbReference>
<dbReference type="EC" id="2.7.13.3" evidence="3"/>